<evidence type="ECO:0000256" key="2">
    <source>
        <dbReference type="ARBA" id="ARBA00005297"/>
    </source>
</evidence>
<keyword evidence="4 7" id="KW-0413">Isomerase</keyword>
<evidence type="ECO:0000256" key="3">
    <source>
        <dbReference type="ARBA" id="ARBA00012824"/>
    </source>
</evidence>
<feature type="domain" description="Chorismate-utilising enzyme C-terminal" evidence="6">
    <location>
        <begin position="107"/>
        <end position="352"/>
    </location>
</feature>
<dbReference type="InterPro" id="IPR004561">
    <property type="entry name" value="IsoChor_synthase"/>
</dbReference>
<evidence type="ECO:0000256" key="5">
    <source>
        <dbReference type="ARBA" id="ARBA00041564"/>
    </source>
</evidence>
<organism evidence="7 8">
    <name type="scientific">Prevotella heparinolytica</name>
    <dbReference type="NCBI Taxonomy" id="28113"/>
    <lineage>
        <taxon>Bacteria</taxon>
        <taxon>Pseudomonadati</taxon>
        <taxon>Bacteroidota</taxon>
        <taxon>Bacteroidia</taxon>
        <taxon>Bacteroidales</taxon>
        <taxon>Bacteroidaceae</taxon>
        <taxon>Bacteroides</taxon>
    </lineage>
</organism>
<evidence type="ECO:0000313" key="7">
    <source>
        <dbReference type="EMBL" id="RRD91920.1"/>
    </source>
</evidence>
<dbReference type="EMBL" id="RQYF01000019">
    <property type="protein sequence ID" value="RRD91920.1"/>
    <property type="molecule type" value="Genomic_DNA"/>
</dbReference>
<dbReference type="InterPro" id="IPR005801">
    <property type="entry name" value="ADC_synthase"/>
</dbReference>
<dbReference type="SUPFAM" id="SSF56322">
    <property type="entry name" value="ADC synthase"/>
    <property type="match status" value="1"/>
</dbReference>
<accession>A0A3P2ACM5</accession>
<reference evidence="7 8" key="1">
    <citation type="submission" date="2018-11" db="EMBL/GenBank/DDBJ databases">
        <title>Genomes From Bacteria Associated with the Canine Oral Cavity: a Test Case for Automated Genome-Based Taxonomic Assignment.</title>
        <authorList>
            <person name="Coil D.A."/>
            <person name="Jospin G."/>
            <person name="Darling A.E."/>
            <person name="Wallis C."/>
            <person name="Davis I.J."/>
            <person name="Harris S."/>
            <person name="Eisen J.A."/>
            <person name="Holcombe L.J."/>
            <person name="O'Flynn C."/>
        </authorList>
    </citation>
    <scope>NUCLEOTIDE SEQUENCE [LARGE SCALE GENOMIC DNA]</scope>
    <source>
        <strain evidence="7 8">OH1047_COT-310</strain>
    </source>
</reference>
<dbReference type="NCBIfam" id="TIGR00543">
    <property type="entry name" value="isochor_syn"/>
    <property type="match status" value="1"/>
</dbReference>
<comment type="caution">
    <text evidence="7">The sequence shown here is derived from an EMBL/GenBank/DDBJ whole genome shotgun (WGS) entry which is preliminary data.</text>
</comment>
<comment type="similarity">
    <text evidence="2">Belongs to the isochorismate synthase family.</text>
</comment>
<dbReference type="Gene3D" id="3.60.120.10">
    <property type="entry name" value="Anthranilate synthase"/>
    <property type="match status" value="1"/>
</dbReference>
<dbReference type="PANTHER" id="PTHR42839">
    <property type="entry name" value="ISOCHORISMATE SYNTHASE ENTC"/>
    <property type="match status" value="1"/>
</dbReference>
<comment type="catalytic activity">
    <reaction evidence="1">
        <text>chorismate = isochorismate</text>
        <dbReference type="Rhea" id="RHEA:18985"/>
        <dbReference type="ChEBI" id="CHEBI:29748"/>
        <dbReference type="ChEBI" id="CHEBI:29780"/>
        <dbReference type="EC" id="5.4.4.2"/>
    </reaction>
</comment>
<dbReference type="InterPro" id="IPR015890">
    <property type="entry name" value="Chorismate_C"/>
</dbReference>
<dbReference type="GO" id="GO:0008909">
    <property type="term" value="F:isochorismate synthase activity"/>
    <property type="evidence" value="ECO:0007669"/>
    <property type="project" value="UniProtKB-EC"/>
</dbReference>
<keyword evidence="8" id="KW-1185">Reference proteome</keyword>
<gene>
    <name evidence="7" type="ORF">EII33_06150</name>
</gene>
<name>A0A3P2ACM5_9BACE</name>
<dbReference type="RefSeq" id="WP_125238959.1">
    <property type="nucleotide sequence ID" value="NZ_JALFAM010000049.1"/>
</dbReference>
<evidence type="ECO:0000313" key="8">
    <source>
        <dbReference type="Proteomes" id="UP000279562"/>
    </source>
</evidence>
<sequence>MTDKDTSKLKTIDALIEREEPFAVFRLPEEKVPRLLTLEGGTVRLIYDLKDLNGEKGFVIAPFRVSETCPVVLIQPGRQEPLPDEKTREGKERALQMQERFQSSPTEEYTTCFQSFIHALCNRTFDKLVLSRRFTIDRTPEFSPSSAFQAACRQYIHSYIYLCYTPQTGMWLGSTPEIILSGKSDQWSTVALAGTQPLRNGKLPQTWDEKNKKEQEYVTSYIRQQLRSLDIRSTENGPYPAYAGALSHLKTDFGFSLKDNKELGNLLKVLHPTPAVCGLPKEEAYRFILENEGYDRRYYSGFIGWLDPDGKTDLYVNLRCMHIEDKQLTLYAGGGLLASSELNDEWLETEKKMQTMKRLTAMPLNS</sequence>
<evidence type="ECO:0000256" key="4">
    <source>
        <dbReference type="ARBA" id="ARBA00023235"/>
    </source>
</evidence>
<proteinExistence type="inferred from homology"/>
<dbReference type="EC" id="5.4.4.2" evidence="3"/>
<evidence type="ECO:0000256" key="1">
    <source>
        <dbReference type="ARBA" id="ARBA00000799"/>
    </source>
</evidence>
<protein>
    <recommendedName>
        <fullName evidence="3">isochorismate synthase</fullName>
        <ecNumber evidence="3">5.4.4.2</ecNumber>
    </recommendedName>
    <alternativeName>
        <fullName evidence="5">Isochorismate mutase</fullName>
    </alternativeName>
</protein>
<dbReference type="Proteomes" id="UP000279562">
    <property type="component" value="Unassembled WGS sequence"/>
</dbReference>
<dbReference type="Pfam" id="PF00425">
    <property type="entry name" value="Chorismate_bind"/>
    <property type="match status" value="1"/>
</dbReference>
<dbReference type="PANTHER" id="PTHR42839:SF2">
    <property type="entry name" value="ISOCHORISMATE SYNTHASE ENTC"/>
    <property type="match status" value="1"/>
</dbReference>
<evidence type="ECO:0000259" key="6">
    <source>
        <dbReference type="Pfam" id="PF00425"/>
    </source>
</evidence>
<dbReference type="AlphaFoldDB" id="A0A3P2ACM5"/>